<keyword evidence="6" id="KW-1185">Reference proteome</keyword>
<feature type="domain" description="HTH luxR-type" evidence="4">
    <location>
        <begin position="150"/>
        <end position="215"/>
    </location>
</feature>
<dbReference type="EMBL" id="MSIE01000015">
    <property type="protein sequence ID" value="OLF17624.1"/>
    <property type="molecule type" value="Genomic_DNA"/>
</dbReference>
<keyword evidence="1" id="KW-0805">Transcription regulation</keyword>
<dbReference type="GO" id="GO:0006355">
    <property type="term" value="P:regulation of DNA-templated transcription"/>
    <property type="evidence" value="ECO:0007669"/>
    <property type="project" value="InterPro"/>
</dbReference>
<name>A0A1Q8CTI5_9PSEU</name>
<dbReference type="SMART" id="SM00421">
    <property type="entry name" value="HTH_LUXR"/>
    <property type="match status" value="1"/>
</dbReference>
<comment type="caution">
    <text evidence="5">The sequence shown here is derived from an EMBL/GenBank/DDBJ whole genome shotgun (WGS) entry which is preliminary data.</text>
</comment>
<dbReference type="PROSITE" id="PS50043">
    <property type="entry name" value="HTH_LUXR_2"/>
    <property type="match status" value="1"/>
</dbReference>
<dbReference type="Gene3D" id="3.40.50.2300">
    <property type="match status" value="1"/>
</dbReference>
<keyword evidence="2" id="KW-0238">DNA-binding</keyword>
<evidence type="ECO:0000313" key="5">
    <source>
        <dbReference type="EMBL" id="OLF17624.1"/>
    </source>
</evidence>
<dbReference type="PANTHER" id="PTHR44688:SF16">
    <property type="entry name" value="DNA-BINDING TRANSCRIPTIONAL ACTIVATOR DEVR_DOSR"/>
    <property type="match status" value="1"/>
</dbReference>
<evidence type="ECO:0000256" key="2">
    <source>
        <dbReference type="ARBA" id="ARBA00023125"/>
    </source>
</evidence>
<dbReference type="Proteomes" id="UP000185596">
    <property type="component" value="Unassembled WGS sequence"/>
</dbReference>
<dbReference type="InterPro" id="IPR000792">
    <property type="entry name" value="Tscrpt_reg_LuxR_C"/>
</dbReference>
<evidence type="ECO:0000313" key="6">
    <source>
        <dbReference type="Proteomes" id="UP000185596"/>
    </source>
</evidence>
<accession>A0A1Q8CTI5</accession>
<evidence type="ECO:0000259" key="4">
    <source>
        <dbReference type="PROSITE" id="PS50043"/>
    </source>
</evidence>
<dbReference type="SUPFAM" id="SSF46894">
    <property type="entry name" value="C-terminal effector domain of the bipartite response regulators"/>
    <property type="match status" value="1"/>
</dbReference>
<reference evidence="5 6" key="1">
    <citation type="submission" date="2016-12" db="EMBL/GenBank/DDBJ databases">
        <title>The draft genome sequence of Actinophytocola sp. 11-183.</title>
        <authorList>
            <person name="Wang W."/>
            <person name="Yuan L."/>
        </authorList>
    </citation>
    <scope>NUCLEOTIDE SEQUENCE [LARGE SCALE GENOMIC DNA]</scope>
    <source>
        <strain evidence="5 6">11-183</strain>
    </source>
</reference>
<dbReference type="OrthoDB" id="4309410at2"/>
<gene>
    <name evidence="5" type="ORF">BU204_10430</name>
</gene>
<dbReference type="Pfam" id="PF00196">
    <property type="entry name" value="GerE"/>
    <property type="match status" value="1"/>
</dbReference>
<dbReference type="PANTHER" id="PTHR44688">
    <property type="entry name" value="DNA-BINDING TRANSCRIPTIONAL ACTIVATOR DEVR_DOSR"/>
    <property type="match status" value="1"/>
</dbReference>
<dbReference type="STRING" id="1912961.BU204_10430"/>
<evidence type="ECO:0000256" key="3">
    <source>
        <dbReference type="ARBA" id="ARBA00023163"/>
    </source>
</evidence>
<proteinExistence type="predicted"/>
<dbReference type="AlphaFoldDB" id="A0A1Q8CTI5"/>
<dbReference type="PRINTS" id="PR00038">
    <property type="entry name" value="HTHLUXR"/>
</dbReference>
<dbReference type="CDD" id="cd06170">
    <property type="entry name" value="LuxR_C_like"/>
    <property type="match status" value="1"/>
</dbReference>
<evidence type="ECO:0000256" key="1">
    <source>
        <dbReference type="ARBA" id="ARBA00023015"/>
    </source>
</evidence>
<organism evidence="5 6">
    <name type="scientific">Actinophytocola xanthii</name>
    <dbReference type="NCBI Taxonomy" id="1912961"/>
    <lineage>
        <taxon>Bacteria</taxon>
        <taxon>Bacillati</taxon>
        <taxon>Actinomycetota</taxon>
        <taxon>Actinomycetes</taxon>
        <taxon>Pseudonocardiales</taxon>
        <taxon>Pseudonocardiaceae</taxon>
    </lineage>
</organism>
<protein>
    <recommendedName>
        <fullName evidence="4">HTH luxR-type domain-containing protein</fullName>
    </recommendedName>
</protein>
<dbReference type="GO" id="GO:0003677">
    <property type="term" value="F:DNA binding"/>
    <property type="evidence" value="ECO:0007669"/>
    <property type="project" value="UniProtKB-KW"/>
</dbReference>
<dbReference type="InterPro" id="IPR016032">
    <property type="entry name" value="Sig_transdc_resp-reg_C-effctor"/>
</dbReference>
<keyword evidence="3" id="KW-0804">Transcription</keyword>
<sequence>MHTAPVSEAEPRSVRVSVHTPDVISRVGLVRYLEAHPEVEVVPAGSSASVDVVVLAPPRLTPQVLTAMRKRAALSPAPVVLLANQLSDGHLLAVVECRVVAVLPRSAASDDRLLRGVLGAAARAETMPSDLLGELITHLERLRGEGLMAKGSEAAGLNPREVDVLRLMSKGMDTAEIARELCYSERTVKNVIYGCTSRLNLRNRPHAVAYAMRAGAI</sequence>